<dbReference type="RefSeq" id="WP_346760585.1">
    <property type="nucleotide sequence ID" value="NZ_JAUJEB010000006.1"/>
</dbReference>
<comment type="caution">
    <text evidence="8">The sequence shown here is derived from an EMBL/GenBank/DDBJ whole genome shotgun (WGS) entry which is preliminary data.</text>
</comment>
<evidence type="ECO:0000313" key="8">
    <source>
        <dbReference type="EMBL" id="MDN5215247.1"/>
    </source>
</evidence>
<reference evidence="8" key="1">
    <citation type="submission" date="2023-06" db="EMBL/GenBank/DDBJ databases">
        <title>Genomic of Agaribacillus aureum.</title>
        <authorList>
            <person name="Wang G."/>
        </authorList>
    </citation>
    <scope>NUCLEOTIDE SEQUENCE</scope>
    <source>
        <strain evidence="8">BMA12</strain>
    </source>
</reference>
<keyword evidence="5" id="KW-0378">Hydrolase</keyword>
<comment type="similarity">
    <text evidence="2">Belongs to the sulfatase family.</text>
</comment>
<evidence type="ECO:0000256" key="3">
    <source>
        <dbReference type="ARBA" id="ARBA00022723"/>
    </source>
</evidence>
<evidence type="ECO:0000256" key="6">
    <source>
        <dbReference type="ARBA" id="ARBA00022837"/>
    </source>
</evidence>
<keyword evidence="3" id="KW-0479">Metal-binding</keyword>
<dbReference type="CDD" id="cd16144">
    <property type="entry name" value="ARS_like"/>
    <property type="match status" value="1"/>
</dbReference>
<evidence type="ECO:0000256" key="4">
    <source>
        <dbReference type="ARBA" id="ARBA00022729"/>
    </source>
</evidence>
<dbReference type="Gene3D" id="3.40.720.10">
    <property type="entry name" value="Alkaline Phosphatase, subunit A"/>
    <property type="match status" value="1"/>
</dbReference>
<name>A0ABT8LBT9_9BACT</name>
<dbReference type="InterPro" id="IPR017850">
    <property type="entry name" value="Alkaline_phosphatase_core_sf"/>
</dbReference>
<dbReference type="Proteomes" id="UP001172083">
    <property type="component" value="Unassembled WGS sequence"/>
</dbReference>
<dbReference type="PANTHER" id="PTHR42693:SF42">
    <property type="entry name" value="ARYLSULFATASE G"/>
    <property type="match status" value="1"/>
</dbReference>
<keyword evidence="4" id="KW-0732">Signal</keyword>
<dbReference type="InterPro" id="IPR000917">
    <property type="entry name" value="Sulfatase_N"/>
</dbReference>
<organism evidence="8 9">
    <name type="scientific">Agaribacillus aureus</name>
    <dbReference type="NCBI Taxonomy" id="3051825"/>
    <lineage>
        <taxon>Bacteria</taxon>
        <taxon>Pseudomonadati</taxon>
        <taxon>Bacteroidota</taxon>
        <taxon>Cytophagia</taxon>
        <taxon>Cytophagales</taxon>
        <taxon>Splendidivirgaceae</taxon>
        <taxon>Agaribacillus</taxon>
    </lineage>
</organism>
<keyword evidence="6" id="KW-0106">Calcium</keyword>
<comment type="cofactor">
    <cofactor evidence="1">
        <name>Ca(2+)</name>
        <dbReference type="ChEBI" id="CHEBI:29108"/>
    </cofactor>
</comment>
<evidence type="ECO:0000256" key="5">
    <source>
        <dbReference type="ARBA" id="ARBA00022801"/>
    </source>
</evidence>
<dbReference type="SUPFAM" id="SSF53649">
    <property type="entry name" value="Alkaline phosphatase-like"/>
    <property type="match status" value="1"/>
</dbReference>
<dbReference type="EMBL" id="JAUJEB010000006">
    <property type="protein sequence ID" value="MDN5215247.1"/>
    <property type="molecule type" value="Genomic_DNA"/>
</dbReference>
<evidence type="ECO:0000313" key="9">
    <source>
        <dbReference type="Proteomes" id="UP001172083"/>
    </source>
</evidence>
<dbReference type="PANTHER" id="PTHR42693">
    <property type="entry name" value="ARYLSULFATASE FAMILY MEMBER"/>
    <property type="match status" value="1"/>
</dbReference>
<evidence type="ECO:0000256" key="2">
    <source>
        <dbReference type="ARBA" id="ARBA00008779"/>
    </source>
</evidence>
<dbReference type="Gene3D" id="3.30.1120.10">
    <property type="match status" value="1"/>
</dbReference>
<feature type="domain" description="Sulfatase N-terminal" evidence="7">
    <location>
        <begin position="31"/>
        <end position="347"/>
    </location>
</feature>
<dbReference type="Pfam" id="PF00884">
    <property type="entry name" value="Sulfatase"/>
    <property type="match status" value="1"/>
</dbReference>
<dbReference type="InterPro" id="IPR050738">
    <property type="entry name" value="Sulfatase"/>
</dbReference>
<keyword evidence="9" id="KW-1185">Reference proteome</keyword>
<evidence type="ECO:0000259" key="7">
    <source>
        <dbReference type="Pfam" id="PF00884"/>
    </source>
</evidence>
<protein>
    <submittedName>
        <fullName evidence="8">Sulfatase</fullName>
    </submittedName>
</protein>
<gene>
    <name evidence="8" type="ORF">QQ020_24425</name>
</gene>
<proteinExistence type="inferred from homology"/>
<sequence>MHKVTALYFLISLLFITSFRGYAQSPVREKPNIVFILADDLGWKDIGFQGNEVYETPNLDRLASEGLVFTQAYMMPTCSPSRASLMSGMYPPSTGIYTVDAFAGTPEHMKKLETIKSAKVLDSGITTIAEMLKPEGYQNATIGKWHLGKDPLTQGFDYNIGGSLIGSPASYFYPYKGKNNSSHDVDIAGGTEGEYLTERLANEAVRMIEKMKDKPFFLYLPFYSVHVPLQAREDKITYFSKKITQKQFNPIYAAMISSLDEAVGKVIKAVEENGLAENTMIIFVSDNGGQKICTSNEPLRGQKGNIYEGGIRVPMVVKFPGVTPKSGTCEVPVTVVDFFPTIAELAHSQKHFERLDGLSLVPLLKGKKSKAINDRAIFWHLPGYNGNGKANANIWQSPCSAIRQGDWKLIEFFEDGHLELYNLKDDISETTNLVTAYPSISQKLLKKLKNWQETSNAPIPNRK</sequence>
<accession>A0ABT8LBT9</accession>
<evidence type="ECO:0000256" key="1">
    <source>
        <dbReference type="ARBA" id="ARBA00001913"/>
    </source>
</evidence>